<dbReference type="AlphaFoldDB" id="A0A419TAR3"/>
<gene>
    <name evidence="1" type="ORF">BET03_01560</name>
</gene>
<sequence length="205" mass="23891">MTLLILVLLLSIFSFFIPLNINVKFTKKNNNENLEIKFITLRGLIKIGIEIPFAKTLKKHNDYFFHIEPKLEGGKNEKNILSLNQMVTLKKIYLKTIKNREIFLEVKNYLLKKISIKKLYWNSKIGLEDAAITGIAIGLLWNFKNILIIFINNNIQSENISYNIIPEFNKKVFETKFDCIIRVKLVYIIIAGFIGLKSKVKRVVK</sequence>
<dbReference type="OrthoDB" id="1953500at2"/>
<dbReference type="RefSeq" id="WP_120166547.1">
    <property type="nucleotide sequence ID" value="NZ_MCIB01000001.1"/>
</dbReference>
<organism evidence="1 2">
    <name type="scientific">Thermohalobacter berrensis</name>
    <dbReference type="NCBI Taxonomy" id="99594"/>
    <lineage>
        <taxon>Bacteria</taxon>
        <taxon>Bacillati</taxon>
        <taxon>Bacillota</taxon>
        <taxon>Tissierellia</taxon>
        <taxon>Tissierellales</taxon>
        <taxon>Thermohalobacteraceae</taxon>
        <taxon>Thermohalobacter</taxon>
    </lineage>
</organism>
<protein>
    <recommendedName>
        <fullName evidence="3">DUF2953 domain-containing protein</fullName>
    </recommendedName>
</protein>
<evidence type="ECO:0008006" key="3">
    <source>
        <dbReference type="Google" id="ProtNLM"/>
    </source>
</evidence>
<dbReference type="Proteomes" id="UP000284177">
    <property type="component" value="Unassembled WGS sequence"/>
</dbReference>
<dbReference type="Pfam" id="PF11167">
    <property type="entry name" value="DUF2953"/>
    <property type="match status" value="1"/>
</dbReference>
<comment type="caution">
    <text evidence="1">The sequence shown here is derived from an EMBL/GenBank/DDBJ whole genome shotgun (WGS) entry which is preliminary data.</text>
</comment>
<keyword evidence="2" id="KW-1185">Reference proteome</keyword>
<name>A0A419TAR3_9FIRM</name>
<reference evidence="1 2" key="1">
    <citation type="submission" date="2016-08" db="EMBL/GenBank/DDBJ databases">
        <title>Novel Firmicutes and Novel Genomes.</title>
        <authorList>
            <person name="Poppleton D.I."/>
            <person name="Gribaldo S."/>
        </authorList>
    </citation>
    <scope>NUCLEOTIDE SEQUENCE [LARGE SCALE GENOMIC DNA]</scope>
    <source>
        <strain evidence="1 2">CTT3</strain>
    </source>
</reference>
<evidence type="ECO:0000313" key="1">
    <source>
        <dbReference type="EMBL" id="RKD34542.1"/>
    </source>
</evidence>
<proteinExistence type="predicted"/>
<evidence type="ECO:0000313" key="2">
    <source>
        <dbReference type="Proteomes" id="UP000284177"/>
    </source>
</evidence>
<dbReference type="EMBL" id="MCIB01000001">
    <property type="protein sequence ID" value="RKD34542.1"/>
    <property type="molecule type" value="Genomic_DNA"/>
</dbReference>
<dbReference type="InterPro" id="IPR021338">
    <property type="entry name" value="DUF2953"/>
</dbReference>
<accession>A0A419TAR3</accession>